<protein>
    <submittedName>
        <fullName evidence="2">Uncharacterized protein</fullName>
    </submittedName>
</protein>
<feature type="region of interest" description="Disordered" evidence="1">
    <location>
        <begin position="1"/>
        <end position="21"/>
    </location>
</feature>
<keyword evidence="3" id="KW-1185">Reference proteome</keyword>
<dbReference type="Proteomes" id="UP001303373">
    <property type="component" value="Chromosome 4"/>
</dbReference>
<organism evidence="2 3">
    <name type="scientific">Acrodontium crateriforme</name>
    <dbReference type="NCBI Taxonomy" id="150365"/>
    <lineage>
        <taxon>Eukaryota</taxon>
        <taxon>Fungi</taxon>
        <taxon>Dikarya</taxon>
        <taxon>Ascomycota</taxon>
        <taxon>Pezizomycotina</taxon>
        <taxon>Dothideomycetes</taxon>
        <taxon>Dothideomycetidae</taxon>
        <taxon>Mycosphaerellales</taxon>
        <taxon>Teratosphaeriaceae</taxon>
        <taxon>Acrodontium</taxon>
    </lineage>
</organism>
<sequence>MTPSKGGRNLQKDKPSALSSICPNTVARQSASDSYCDLKPRDLFNPDFKFVNQALSNKAIKYFIPTSFNSTNPITRTEKERRDSFELEMTAAAIDHFPDFSCDQMTSASAWLSRKAITPDVPTRDIIVAFECKSNPDVKFVRTSNHQLFADCFDDFCRETRKNEDILSFWYKGREVLSGEKPVQVDAKESLFVLRVAELSRKGPGKRKRDEE</sequence>
<reference evidence="2 3" key="1">
    <citation type="submission" date="2023-11" db="EMBL/GenBank/DDBJ databases">
        <title>An acidophilic fungus is an integral part of prey digestion in a carnivorous sundew plant.</title>
        <authorList>
            <person name="Tsai I.J."/>
        </authorList>
    </citation>
    <scope>NUCLEOTIDE SEQUENCE [LARGE SCALE GENOMIC DNA]</scope>
    <source>
        <strain evidence="2">169a</strain>
    </source>
</reference>
<gene>
    <name evidence="2" type="ORF">R9X50_00300000</name>
</gene>
<evidence type="ECO:0000256" key="1">
    <source>
        <dbReference type="SAM" id="MobiDB-lite"/>
    </source>
</evidence>
<accession>A0AAQ3M1W0</accession>
<evidence type="ECO:0000313" key="3">
    <source>
        <dbReference type="Proteomes" id="UP001303373"/>
    </source>
</evidence>
<evidence type="ECO:0000313" key="2">
    <source>
        <dbReference type="EMBL" id="WPH00177.1"/>
    </source>
</evidence>
<dbReference type="AlphaFoldDB" id="A0AAQ3M1W0"/>
<proteinExistence type="predicted"/>
<name>A0AAQ3M1W0_9PEZI</name>
<dbReference type="EMBL" id="CP138583">
    <property type="protein sequence ID" value="WPH00177.1"/>
    <property type="molecule type" value="Genomic_DNA"/>
</dbReference>